<evidence type="ECO:0000256" key="10">
    <source>
        <dbReference type="ARBA" id="ARBA00023125"/>
    </source>
</evidence>
<dbReference type="InterPro" id="IPR043128">
    <property type="entry name" value="Rev_trsase/Diguanyl_cyclase"/>
</dbReference>
<dbReference type="SUPFAM" id="SSF54160">
    <property type="entry name" value="Chromo domain-like"/>
    <property type="match status" value="1"/>
</dbReference>
<dbReference type="InterPro" id="IPR041577">
    <property type="entry name" value="RT_RNaseH_2"/>
</dbReference>
<evidence type="ECO:0000256" key="8">
    <source>
        <dbReference type="ARBA" id="ARBA00022918"/>
    </source>
</evidence>
<dbReference type="GO" id="GO:0003887">
    <property type="term" value="F:DNA-directed DNA polymerase activity"/>
    <property type="evidence" value="ECO:0007669"/>
    <property type="project" value="UniProtKB-KW"/>
</dbReference>
<dbReference type="InterPro" id="IPR050951">
    <property type="entry name" value="Retrovirus_Pol_polyprotein"/>
</dbReference>
<keyword evidence="5" id="KW-0460">Magnesium</keyword>
<proteinExistence type="predicted"/>
<organism evidence="16 17">
    <name type="scientific">Microbotryum intermedium</name>
    <dbReference type="NCBI Taxonomy" id="269621"/>
    <lineage>
        <taxon>Eukaryota</taxon>
        <taxon>Fungi</taxon>
        <taxon>Dikarya</taxon>
        <taxon>Basidiomycota</taxon>
        <taxon>Pucciniomycotina</taxon>
        <taxon>Microbotryomycetes</taxon>
        <taxon>Microbotryales</taxon>
        <taxon>Microbotryaceae</taxon>
        <taxon>Microbotryum</taxon>
    </lineage>
</organism>
<dbReference type="CDD" id="cd01647">
    <property type="entry name" value="RT_LTR"/>
    <property type="match status" value="1"/>
</dbReference>
<dbReference type="Proteomes" id="UP000198372">
    <property type="component" value="Unassembled WGS sequence"/>
</dbReference>
<keyword evidence="11" id="KW-0233">DNA recombination</keyword>
<evidence type="ECO:0000256" key="9">
    <source>
        <dbReference type="ARBA" id="ARBA00022932"/>
    </source>
</evidence>
<dbReference type="PROSITE" id="PS50013">
    <property type="entry name" value="CHROMO_2"/>
    <property type="match status" value="1"/>
</dbReference>
<keyword evidence="8" id="KW-0695">RNA-directed DNA polymerase</keyword>
<evidence type="ECO:0000256" key="12">
    <source>
        <dbReference type="ARBA" id="ARBA00023268"/>
    </source>
</evidence>
<dbReference type="EMBL" id="FMSP01000001">
    <property type="protein sequence ID" value="SCV67085.1"/>
    <property type="molecule type" value="Genomic_DNA"/>
</dbReference>
<dbReference type="GO" id="GO:0004190">
    <property type="term" value="F:aspartic-type endopeptidase activity"/>
    <property type="evidence" value="ECO:0007669"/>
    <property type="project" value="UniProtKB-KW"/>
</dbReference>
<dbReference type="Pfam" id="PF00078">
    <property type="entry name" value="RVT_1"/>
    <property type="match status" value="1"/>
</dbReference>
<keyword evidence="2" id="KW-0479">Metal-binding</keyword>
<dbReference type="PROSITE" id="PS50878">
    <property type="entry name" value="RT_POL"/>
    <property type="match status" value="1"/>
</dbReference>
<dbReference type="InterPro" id="IPR023780">
    <property type="entry name" value="Chromo_domain"/>
</dbReference>
<keyword evidence="6" id="KW-0694">RNA-binding</keyword>
<dbReference type="InterPro" id="IPR043502">
    <property type="entry name" value="DNA/RNA_pol_sf"/>
</dbReference>
<name>A0A238F245_9BASI</name>
<dbReference type="GO" id="GO:0006338">
    <property type="term" value="P:chromatin remodeling"/>
    <property type="evidence" value="ECO:0007669"/>
    <property type="project" value="UniProtKB-ARBA"/>
</dbReference>
<dbReference type="PROSITE" id="PS50994">
    <property type="entry name" value="INTEGRASE"/>
    <property type="match status" value="1"/>
</dbReference>
<keyword evidence="9" id="KW-0548">Nucleotidyltransferase</keyword>
<dbReference type="CDD" id="cd00024">
    <property type="entry name" value="CD_CSD"/>
    <property type="match status" value="1"/>
</dbReference>
<dbReference type="InterPro" id="IPR016197">
    <property type="entry name" value="Chromo-like_dom_sf"/>
</dbReference>
<evidence type="ECO:0000259" key="14">
    <source>
        <dbReference type="PROSITE" id="PS50878"/>
    </source>
</evidence>
<dbReference type="GO" id="GO:0006310">
    <property type="term" value="P:DNA recombination"/>
    <property type="evidence" value="ECO:0007669"/>
    <property type="project" value="UniProtKB-KW"/>
</dbReference>
<keyword evidence="4" id="KW-0378">Hydrolase</keyword>
<keyword evidence="12" id="KW-0511">Multifunctional enzyme</keyword>
<reference evidence="17" key="1">
    <citation type="submission" date="2016-09" db="EMBL/GenBank/DDBJ databases">
        <authorList>
            <person name="Jeantristanb JTB J.-T."/>
            <person name="Ricardo R."/>
        </authorList>
    </citation>
    <scope>NUCLEOTIDE SEQUENCE [LARGE SCALE GENOMIC DNA]</scope>
</reference>
<dbReference type="PANTHER" id="PTHR37984">
    <property type="entry name" value="PROTEIN CBG26694"/>
    <property type="match status" value="1"/>
</dbReference>
<evidence type="ECO:0000313" key="17">
    <source>
        <dbReference type="Proteomes" id="UP000198372"/>
    </source>
</evidence>
<keyword evidence="10" id="KW-0238">DNA-binding</keyword>
<dbReference type="Pfam" id="PF17919">
    <property type="entry name" value="RT_RNaseH_2"/>
    <property type="match status" value="1"/>
</dbReference>
<keyword evidence="7" id="KW-0229">DNA integration</keyword>
<dbReference type="InterPro" id="IPR001584">
    <property type="entry name" value="Integrase_cat-core"/>
</dbReference>
<dbReference type="InterPro" id="IPR056924">
    <property type="entry name" value="SH3_Tf2-1"/>
</dbReference>
<keyword evidence="3" id="KW-0064">Aspartyl protease</keyword>
<evidence type="ECO:0000259" key="13">
    <source>
        <dbReference type="PROSITE" id="PS50013"/>
    </source>
</evidence>
<dbReference type="Pfam" id="PF24626">
    <property type="entry name" value="SH3_Tf2-1"/>
    <property type="match status" value="1"/>
</dbReference>
<dbReference type="InterPro" id="IPR000953">
    <property type="entry name" value="Chromo/chromo_shadow_dom"/>
</dbReference>
<dbReference type="GO" id="GO:0046872">
    <property type="term" value="F:metal ion binding"/>
    <property type="evidence" value="ECO:0007669"/>
    <property type="project" value="UniProtKB-KW"/>
</dbReference>
<dbReference type="GO" id="GO:0006508">
    <property type="term" value="P:proteolysis"/>
    <property type="evidence" value="ECO:0007669"/>
    <property type="project" value="UniProtKB-KW"/>
</dbReference>
<dbReference type="Pfam" id="PF17921">
    <property type="entry name" value="Integrase_H2C2"/>
    <property type="match status" value="1"/>
</dbReference>
<accession>A0A238F245</accession>
<dbReference type="InterPro" id="IPR041588">
    <property type="entry name" value="Integrase_H2C2"/>
</dbReference>
<protein>
    <submittedName>
        <fullName evidence="16">BQ2448_5731 protein</fullName>
    </submittedName>
</protein>
<dbReference type="GO" id="GO:0015074">
    <property type="term" value="P:DNA integration"/>
    <property type="evidence" value="ECO:0007669"/>
    <property type="project" value="UniProtKB-KW"/>
</dbReference>
<dbReference type="FunFam" id="3.10.20.370:FF:000001">
    <property type="entry name" value="Retrovirus-related Pol polyprotein from transposon 17.6-like protein"/>
    <property type="match status" value="1"/>
</dbReference>
<feature type="domain" description="Integrase catalytic" evidence="15">
    <location>
        <begin position="1090"/>
        <end position="1180"/>
    </location>
</feature>
<dbReference type="InterPro" id="IPR000477">
    <property type="entry name" value="RT_dom"/>
</dbReference>
<dbReference type="Gene3D" id="3.30.70.270">
    <property type="match status" value="2"/>
</dbReference>
<dbReference type="Gene3D" id="1.10.340.70">
    <property type="match status" value="1"/>
</dbReference>
<feature type="domain" description="Chromo" evidence="13">
    <location>
        <begin position="1351"/>
        <end position="1400"/>
    </location>
</feature>
<evidence type="ECO:0000256" key="5">
    <source>
        <dbReference type="ARBA" id="ARBA00022842"/>
    </source>
</evidence>
<dbReference type="SUPFAM" id="SSF56672">
    <property type="entry name" value="DNA/RNA polymerases"/>
    <property type="match status" value="1"/>
</dbReference>
<dbReference type="Gene3D" id="3.10.10.10">
    <property type="entry name" value="HIV Type 1 Reverse Transcriptase, subunit A, domain 1"/>
    <property type="match status" value="1"/>
</dbReference>
<dbReference type="PANTHER" id="PTHR37984:SF5">
    <property type="entry name" value="PROTEIN NYNRIN-LIKE"/>
    <property type="match status" value="1"/>
</dbReference>
<evidence type="ECO:0000256" key="11">
    <source>
        <dbReference type="ARBA" id="ARBA00023172"/>
    </source>
</evidence>
<dbReference type="Gene3D" id="2.40.50.40">
    <property type="match status" value="1"/>
</dbReference>
<dbReference type="GO" id="GO:0003964">
    <property type="term" value="F:RNA-directed DNA polymerase activity"/>
    <property type="evidence" value="ECO:0007669"/>
    <property type="project" value="UniProtKB-KW"/>
</dbReference>
<dbReference type="OrthoDB" id="3341476at2759"/>
<evidence type="ECO:0000256" key="6">
    <source>
        <dbReference type="ARBA" id="ARBA00022884"/>
    </source>
</evidence>
<keyword evidence="9" id="KW-0808">Transferase</keyword>
<dbReference type="CDD" id="cd09274">
    <property type="entry name" value="RNase_HI_RT_Ty3"/>
    <property type="match status" value="1"/>
</dbReference>
<feature type="domain" description="Reverse transcriptase" evidence="14">
    <location>
        <begin position="565"/>
        <end position="744"/>
    </location>
</feature>
<sequence>MSTNTNPPSIEELQAAIASHNAQIANLTAEGTALQQTYQMLLDNFALIKKLTDELQRTPKSKTPLEKPPAYDGKDKTTYSTFAKIAFMISLLRSNAYKVFKPYIELANDKRPNFLKDFSVFLHQAQLYLGDPNRKHTITNKLRALTQTGSATVYASTFFQLSAFLSWNDPALQAQFYAGLKPKVCNMLILQDNPTLVEDLSAKAIKADNCLHQERQHLKSTKPQLQQVHQCNTSLQPARTTTTVTTTQGPTPMDVNATTTRRAPLTAQQREQCLKNNLCLYCGEGGHQRPLPSCTHEDITHLHSITRSPLHQSTSLWHPHSTHNLSIILFYPSTSALNLWSQAQLSLTQVRPCCSSTTPLSRHGLVCCPHSTPIPLFIINGCPIMSGHVTHFVRLMIMLGGHSQAIQADVTQLGTYPLVLGTPWLHLLNPSINWADNTLTFLCPQCTLGHSTAVDVTLQGLPLVHSMPNLALDVALVSSNAFDQILVNEPHLGLITHDPAHSYLFSTSEEASPSVFPVGPPDSAKYLDVLQSALPLEYHHLLQAPLYPLSEKELQALSTWLNKNLTKGFIHPSTSPAGAPILFVHKKDGLLRLCINYRGLNAVTRKNRYPLPLILEVLDRLCSAKIFTKLDLRSGYNLVCIKGGDKWKTAFRTRYGHFECLVMPFGLTNAPAAFQHLMNSIFRNLLNVTVLIYLDNILIFSDSLSKHVVHVQEVLCCLIDNQLYCNPKKCEFHQTSTEYLGFIISPDGVSMSPSKVDSITSWPAPTTLKELQQFLGFSNFYWCFIQGYSCIISPLTRLLKKGTVFNFNSLALATFDHLKSLFASDIILRHYDPSLPCVIESDASDYAISAILSQSVKSQLHPVAFFSCKMTPAKQNYKIHDKELLAIVACIKLWQHYLEGVHHPITILTNHNALQYFQTTKYRPGTQNNKANVLSWCPDFAVGGKACEQPGVVLLRPSSISATFSPPSEIADLIKSHLLHNLASLCVINNLNHDASLHPNFALQDGFLLHRHKIYVPDFEPVKVKLLHQVHDLPPSGHFSQAKSFELLDQNFFWPGMRAFVNDYVHSCDSCQHNKPSHHWKHSPLHSLPVPTKPWSLLSMDHIVDLPSSSGFDSVLVIVDRLTKEAHFIPACKSDTLKTLASQFKTHIFRLHGLPGDIVSDHGATFTLSWWTEFLKMLDILEHYLHHFCDYHQDDWYDLLPLAEFSYNNSFHSSIGMTPFFASCGYHPRLEVTLQETPVPDIRRSQESHACYTNLCHAPTPPLVLGQKVMLNQRNICTARPSLKLDSNKLGPFAIKRIINNVTYELDLPSMMRIHPVFHVSLLKPYHPNTLPSRQQPVPPPPDLIDGQEAFVVKKILDSCVHHGSLQYFVDWTGYGPQDCEWVAASNFNDDDPLVLNFHRLKPCKPGANHIQHLAELNA</sequence>
<evidence type="ECO:0000256" key="7">
    <source>
        <dbReference type="ARBA" id="ARBA00022908"/>
    </source>
</evidence>
<evidence type="ECO:0000259" key="15">
    <source>
        <dbReference type="PROSITE" id="PS50994"/>
    </source>
</evidence>
<evidence type="ECO:0000256" key="3">
    <source>
        <dbReference type="ARBA" id="ARBA00022750"/>
    </source>
</evidence>
<evidence type="ECO:0000256" key="2">
    <source>
        <dbReference type="ARBA" id="ARBA00022723"/>
    </source>
</evidence>
<dbReference type="STRING" id="269621.A0A238F245"/>
<keyword evidence="1" id="KW-0645">Protease</keyword>
<evidence type="ECO:0000313" key="16">
    <source>
        <dbReference type="EMBL" id="SCV67085.1"/>
    </source>
</evidence>
<keyword evidence="9" id="KW-0239">DNA-directed DNA polymerase</keyword>
<dbReference type="Pfam" id="PF00385">
    <property type="entry name" value="Chromo"/>
    <property type="match status" value="1"/>
</dbReference>
<dbReference type="Gene3D" id="3.30.420.10">
    <property type="entry name" value="Ribonuclease H-like superfamily/Ribonuclease H"/>
    <property type="match status" value="2"/>
</dbReference>
<dbReference type="GO" id="GO:0003677">
    <property type="term" value="F:DNA binding"/>
    <property type="evidence" value="ECO:0007669"/>
    <property type="project" value="UniProtKB-KW"/>
</dbReference>
<dbReference type="InterPro" id="IPR012337">
    <property type="entry name" value="RNaseH-like_sf"/>
</dbReference>
<dbReference type="GO" id="GO:0005634">
    <property type="term" value="C:nucleus"/>
    <property type="evidence" value="ECO:0007669"/>
    <property type="project" value="UniProtKB-ARBA"/>
</dbReference>
<dbReference type="CDD" id="cd00303">
    <property type="entry name" value="retropepsin_like"/>
    <property type="match status" value="1"/>
</dbReference>
<dbReference type="GO" id="GO:0003723">
    <property type="term" value="F:RNA binding"/>
    <property type="evidence" value="ECO:0007669"/>
    <property type="project" value="UniProtKB-KW"/>
</dbReference>
<dbReference type="SMART" id="SM00298">
    <property type="entry name" value="CHROMO"/>
    <property type="match status" value="1"/>
</dbReference>
<dbReference type="FunFam" id="3.30.70.270:FF:000020">
    <property type="entry name" value="Transposon Tf2-6 polyprotein-like Protein"/>
    <property type="match status" value="1"/>
</dbReference>
<keyword evidence="17" id="KW-1185">Reference proteome</keyword>
<dbReference type="InterPro" id="IPR036397">
    <property type="entry name" value="RNaseH_sf"/>
</dbReference>
<evidence type="ECO:0000256" key="1">
    <source>
        <dbReference type="ARBA" id="ARBA00022670"/>
    </source>
</evidence>
<dbReference type="Gene3D" id="3.10.20.370">
    <property type="match status" value="1"/>
</dbReference>
<evidence type="ECO:0000256" key="4">
    <source>
        <dbReference type="ARBA" id="ARBA00022801"/>
    </source>
</evidence>
<gene>
    <name evidence="16" type="ORF">BQ2448_5731</name>
</gene>
<dbReference type="SUPFAM" id="SSF53098">
    <property type="entry name" value="Ribonuclease H-like"/>
    <property type="match status" value="1"/>
</dbReference>